<dbReference type="GO" id="GO:0016020">
    <property type="term" value="C:membrane"/>
    <property type="evidence" value="ECO:0007669"/>
    <property type="project" value="UniProtKB-SubCell"/>
</dbReference>
<sequence length="161" mass="17495">MHMLSELGVGEQREGGDLLGEIGEGCRMSRRTRMIGFACCFGIGMLLSFLSPVMILNPTGFAITYTVGNLLAIGSTTFLVGPRKQVKYMFDKTRVVATLIYLVCLGATLWAGLTKQHIVLVIVLLLLQFCALVWYTASYIPYARQAIQSCLCSCVRGGGSA</sequence>
<protein>
    <recommendedName>
        <fullName evidence="8">Vesicle transport protein</fullName>
    </recommendedName>
</protein>
<feature type="transmembrane region" description="Helical" evidence="8">
    <location>
        <begin position="118"/>
        <end position="137"/>
    </location>
</feature>
<keyword evidence="6 8" id="KW-0472">Membrane</keyword>
<comment type="caution">
    <text evidence="9">The sequence shown here is derived from an EMBL/GenBank/DDBJ whole genome shotgun (WGS) entry which is preliminary data.</text>
</comment>
<evidence type="ECO:0000256" key="8">
    <source>
        <dbReference type="RuleBase" id="RU363111"/>
    </source>
</evidence>
<dbReference type="PANTHER" id="PTHR23137">
    <property type="entry name" value="VESICLE TRANSPORT PROTEIN-RELATED"/>
    <property type="match status" value="1"/>
</dbReference>
<feature type="transmembrane region" description="Helical" evidence="8">
    <location>
        <begin position="35"/>
        <end position="56"/>
    </location>
</feature>
<evidence type="ECO:0000313" key="10">
    <source>
        <dbReference type="EMBL" id="KAA0163460.1"/>
    </source>
</evidence>
<dbReference type="GO" id="GO:0015031">
    <property type="term" value="P:protein transport"/>
    <property type="evidence" value="ECO:0007669"/>
    <property type="project" value="UniProtKB-KW"/>
</dbReference>
<dbReference type="Proteomes" id="UP000322899">
    <property type="component" value="Unassembled WGS sequence"/>
</dbReference>
<comment type="similarity">
    <text evidence="7 8">Belongs to the SFT2 family.</text>
</comment>
<keyword evidence="14" id="KW-1185">Reference proteome</keyword>
<dbReference type="InterPro" id="IPR007305">
    <property type="entry name" value="Vesicle_transpt_Got1/SFT2"/>
</dbReference>
<evidence type="ECO:0000256" key="6">
    <source>
        <dbReference type="ARBA" id="ARBA00023136"/>
    </source>
</evidence>
<keyword evidence="5 8" id="KW-1133">Transmembrane helix</keyword>
<dbReference type="Proteomes" id="UP000324907">
    <property type="component" value="Unassembled WGS sequence"/>
</dbReference>
<dbReference type="Pfam" id="PF04178">
    <property type="entry name" value="Got1"/>
    <property type="match status" value="1"/>
</dbReference>
<evidence type="ECO:0000256" key="7">
    <source>
        <dbReference type="ARBA" id="ARBA00025800"/>
    </source>
</evidence>
<evidence type="ECO:0000313" key="15">
    <source>
        <dbReference type="Proteomes" id="UP000324907"/>
    </source>
</evidence>
<evidence type="ECO:0000256" key="2">
    <source>
        <dbReference type="ARBA" id="ARBA00022448"/>
    </source>
</evidence>
<evidence type="ECO:0000256" key="5">
    <source>
        <dbReference type="ARBA" id="ARBA00022989"/>
    </source>
</evidence>
<comment type="function">
    <text evidence="8">May be involved in fusion of retrograde transport vesicles derived from an endocytic compartment with the Golgi complex.</text>
</comment>
<dbReference type="GO" id="GO:0012505">
    <property type="term" value="C:endomembrane system"/>
    <property type="evidence" value="ECO:0007669"/>
    <property type="project" value="UniProtKB-ARBA"/>
</dbReference>
<dbReference type="Proteomes" id="UP000323011">
    <property type="component" value="Unassembled WGS sequence"/>
</dbReference>
<evidence type="ECO:0000313" key="14">
    <source>
        <dbReference type="Proteomes" id="UP000323011"/>
    </source>
</evidence>
<keyword evidence="4 8" id="KW-0653">Protein transport</keyword>
<accession>A0A5A8CPH5</accession>
<dbReference type="EMBL" id="VLTM01000022">
    <property type="protein sequence ID" value="KAA0163460.1"/>
    <property type="molecule type" value="Genomic_DNA"/>
</dbReference>
<dbReference type="PANTHER" id="PTHR23137:SF6">
    <property type="entry name" value="VESICLE TRANSPORT PROTEIN"/>
    <property type="match status" value="1"/>
</dbReference>
<evidence type="ECO:0000313" key="16">
    <source>
        <dbReference type="Proteomes" id="UP000325113"/>
    </source>
</evidence>
<dbReference type="OrthoDB" id="73614at2759"/>
<feature type="transmembrane region" description="Helical" evidence="8">
    <location>
        <begin position="93"/>
        <end position="112"/>
    </location>
</feature>
<evidence type="ECO:0000256" key="1">
    <source>
        <dbReference type="ARBA" id="ARBA00004141"/>
    </source>
</evidence>
<dbReference type="EMBL" id="VLTL01000043">
    <property type="protein sequence ID" value="KAA0165949.1"/>
    <property type="molecule type" value="Genomic_DNA"/>
</dbReference>
<organism evidence="9 14">
    <name type="scientific">Cafeteria roenbergensis</name>
    <name type="common">Marine flagellate</name>
    <dbReference type="NCBI Taxonomy" id="33653"/>
    <lineage>
        <taxon>Eukaryota</taxon>
        <taxon>Sar</taxon>
        <taxon>Stramenopiles</taxon>
        <taxon>Bigyra</taxon>
        <taxon>Opalozoa</taxon>
        <taxon>Bicosoecida</taxon>
        <taxon>Cafeteriaceae</taxon>
        <taxon>Cafeteria</taxon>
    </lineage>
</organism>
<dbReference type="Proteomes" id="UP000325113">
    <property type="component" value="Unassembled WGS sequence"/>
</dbReference>
<dbReference type="EMBL" id="VLTN01000015">
    <property type="protein sequence ID" value="KAA0153671.1"/>
    <property type="molecule type" value="Genomic_DNA"/>
</dbReference>
<evidence type="ECO:0000256" key="3">
    <source>
        <dbReference type="ARBA" id="ARBA00022692"/>
    </source>
</evidence>
<evidence type="ECO:0000313" key="12">
    <source>
        <dbReference type="EMBL" id="KAA0172706.1"/>
    </source>
</evidence>
<keyword evidence="3 8" id="KW-0812">Transmembrane</keyword>
<dbReference type="OMA" id="IAAIVWK"/>
<reference evidence="13 14" key="1">
    <citation type="submission" date="2019-07" db="EMBL/GenBank/DDBJ databases">
        <title>Genomes of Cafeteria roenbergensis.</title>
        <authorList>
            <person name="Fischer M.G."/>
            <person name="Hackl T."/>
            <person name="Roman M."/>
        </authorList>
    </citation>
    <scope>NUCLEOTIDE SEQUENCE [LARGE SCALE GENOMIC DNA]</scope>
    <source>
        <strain evidence="9 14">BVI</strain>
        <strain evidence="10 16">Cflag</strain>
        <strain evidence="12 13">E4-10P</strain>
        <strain evidence="11 15">RCC970-E3</strain>
    </source>
</reference>
<dbReference type="GO" id="GO:0005737">
    <property type="term" value="C:cytoplasm"/>
    <property type="evidence" value="ECO:0007669"/>
    <property type="project" value="UniProtKB-ARBA"/>
</dbReference>
<evidence type="ECO:0000313" key="13">
    <source>
        <dbReference type="Proteomes" id="UP000322899"/>
    </source>
</evidence>
<comment type="subcellular location">
    <subcellularLocation>
        <location evidence="1 8">Membrane</location>
        <topology evidence="1 8">Multi-pass membrane protein</topology>
    </subcellularLocation>
</comment>
<feature type="transmembrane region" description="Helical" evidence="8">
    <location>
        <begin position="62"/>
        <end position="81"/>
    </location>
</feature>
<gene>
    <name evidence="12" type="ORF">FNF27_05806</name>
    <name evidence="11" type="ORF">FNF28_03331</name>
    <name evidence="9" type="ORF">FNF29_03059</name>
    <name evidence="10" type="ORF">FNF31_02854</name>
</gene>
<evidence type="ECO:0000256" key="4">
    <source>
        <dbReference type="ARBA" id="ARBA00022927"/>
    </source>
</evidence>
<dbReference type="InterPro" id="IPR011691">
    <property type="entry name" value="Vesicle_transpt_SFT2"/>
</dbReference>
<evidence type="ECO:0000313" key="11">
    <source>
        <dbReference type="EMBL" id="KAA0165949.1"/>
    </source>
</evidence>
<dbReference type="GO" id="GO:0016192">
    <property type="term" value="P:vesicle-mediated transport"/>
    <property type="evidence" value="ECO:0007669"/>
    <property type="project" value="InterPro"/>
</dbReference>
<keyword evidence="2 8" id="KW-0813">Transport</keyword>
<name>A0A5A8CPH5_CAFRO</name>
<dbReference type="AlphaFoldDB" id="A0A5A8CPH5"/>
<dbReference type="EMBL" id="VLTO01000044">
    <property type="protein sequence ID" value="KAA0172706.1"/>
    <property type="molecule type" value="Genomic_DNA"/>
</dbReference>
<evidence type="ECO:0000313" key="9">
    <source>
        <dbReference type="EMBL" id="KAA0153671.1"/>
    </source>
</evidence>
<proteinExistence type="inferred from homology"/>